<evidence type="ECO:0000313" key="4">
    <source>
        <dbReference type="EMBL" id="RJP22008.1"/>
    </source>
</evidence>
<name>A0A3A4NN31_ABYX5</name>
<sequence length="178" mass="19788">MLTLEIFLIISGIGLISLSFWIGKPDQNGEGKNLVPSNASINHALKLQGSLNELLHELQGLSQEVTNDLEEKLGQLKELLQLADIKCKELSSPGAGNGDAEDDFDMQAEQEEEYDASPSEQLIMNEDEDEDEPLLPPGRYQEIYTLADEGRSLDEIARHVRMGKGEIQLILSLRKKTN</sequence>
<evidence type="ECO:0000256" key="1">
    <source>
        <dbReference type="SAM" id="Coils"/>
    </source>
</evidence>
<protein>
    <recommendedName>
        <fullName evidence="6">DUF2802 domain-containing protein</fullName>
    </recommendedName>
</protein>
<gene>
    <name evidence="4" type="ORF">C4520_08920</name>
</gene>
<feature type="transmembrane region" description="Helical" evidence="3">
    <location>
        <begin position="6"/>
        <end position="23"/>
    </location>
</feature>
<proteinExistence type="predicted"/>
<evidence type="ECO:0000256" key="2">
    <source>
        <dbReference type="SAM" id="MobiDB-lite"/>
    </source>
</evidence>
<keyword evidence="3" id="KW-1133">Transmembrane helix</keyword>
<dbReference type="AlphaFoldDB" id="A0A3A4NN31"/>
<keyword evidence="3" id="KW-0812">Transmembrane</keyword>
<dbReference type="Proteomes" id="UP000265882">
    <property type="component" value="Unassembled WGS sequence"/>
</dbReference>
<feature type="compositionally biased region" description="Acidic residues" evidence="2">
    <location>
        <begin position="99"/>
        <end position="115"/>
    </location>
</feature>
<dbReference type="Pfam" id="PF19610">
    <property type="entry name" value="DUF6115"/>
    <property type="match status" value="1"/>
</dbReference>
<dbReference type="InterPro" id="IPR046118">
    <property type="entry name" value="DUF6115"/>
</dbReference>
<evidence type="ECO:0008006" key="6">
    <source>
        <dbReference type="Google" id="ProtNLM"/>
    </source>
</evidence>
<evidence type="ECO:0000256" key="3">
    <source>
        <dbReference type="SAM" id="Phobius"/>
    </source>
</evidence>
<keyword evidence="1" id="KW-0175">Coiled coil</keyword>
<evidence type="ECO:0000313" key="5">
    <source>
        <dbReference type="Proteomes" id="UP000265882"/>
    </source>
</evidence>
<comment type="caution">
    <text evidence="4">The sequence shown here is derived from an EMBL/GenBank/DDBJ whole genome shotgun (WGS) entry which is preliminary data.</text>
</comment>
<organism evidence="4 5">
    <name type="scientific">Abyssobacteria bacterium (strain SURF_5)</name>
    <dbReference type="NCBI Taxonomy" id="2093360"/>
    <lineage>
        <taxon>Bacteria</taxon>
        <taxon>Pseudomonadati</taxon>
        <taxon>Candidatus Hydrogenedentota</taxon>
        <taxon>Candidatus Abyssobacteria</taxon>
    </lineage>
</organism>
<dbReference type="EMBL" id="QZKU01000062">
    <property type="protein sequence ID" value="RJP22008.1"/>
    <property type="molecule type" value="Genomic_DNA"/>
</dbReference>
<feature type="region of interest" description="Disordered" evidence="2">
    <location>
        <begin position="90"/>
        <end position="120"/>
    </location>
</feature>
<accession>A0A3A4NN31</accession>
<keyword evidence="3" id="KW-0472">Membrane</keyword>
<feature type="coiled-coil region" evidence="1">
    <location>
        <begin position="44"/>
        <end position="86"/>
    </location>
</feature>
<reference evidence="4 5" key="1">
    <citation type="journal article" date="2017" name="ISME J.">
        <title>Energy and carbon metabolisms in a deep terrestrial subsurface fluid microbial community.</title>
        <authorList>
            <person name="Momper L."/>
            <person name="Jungbluth S.P."/>
            <person name="Lee M.D."/>
            <person name="Amend J.P."/>
        </authorList>
    </citation>
    <scope>NUCLEOTIDE SEQUENCE [LARGE SCALE GENOMIC DNA]</scope>
    <source>
        <strain evidence="4">SURF_5</strain>
    </source>
</reference>